<evidence type="ECO:0000256" key="1">
    <source>
        <dbReference type="SAM" id="Phobius"/>
    </source>
</evidence>
<feature type="transmembrane region" description="Helical" evidence="1">
    <location>
        <begin position="240"/>
        <end position="259"/>
    </location>
</feature>
<evidence type="ECO:0000313" key="3">
    <source>
        <dbReference type="Proteomes" id="UP001157960"/>
    </source>
</evidence>
<feature type="transmembrane region" description="Helical" evidence="1">
    <location>
        <begin position="181"/>
        <end position="203"/>
    </location>
</feature>
<evidence type="ECO:0008006" key="4">
    <source>
        <dbReference type="Google" id="ProtNLM"/>
    </source>
</evidence>
<dbReference type="PANTHER" id="PTHR36434:SF1">
    <property type="entry name" value="MEMBRANE PROTEASE YUGP-RELATED"/>
    <property type="match status" value="1"/>
</dbReference>
<keyword evidence="1" id="KW-0472">Membrane</keyword>
<name>A0ABY1PCA6_9FLAO</name>
<dbReference type="EMBL" id="FXTZ01000013">
    <property type="protein sequence ID" value="SMP31247.1"/>
    <property type="molecule type" value="Genomic_DNA"/>
</dbReference>
<feature type="transmembrane region" description="Helical" evidence="1">
    <location>
        <begin position="30"/>
        <end position="48"/>
    </location>
</feature>
<dbReference type="PANTHER" id="PTHR36434">
    <property type="entry name" value="MEMBRANE PROTEASE YUGP-RELATED"/>
    <property type="match status" value="1"/>
</dbReference>
<proteinExistence type="predicted"/>
<dbReference type="Pfam" id="PF04298">
    <property type="entry name" value="Zn_peptidase_2"/>
    <property type="match status" value="1"/>
</dbReference>
<dbReference type="Proteomes" id="UP001157960">
    <property type="component" value="Unassembled WGS sequence"/>
</dbReference>
<keyword evidence="1" id="KW-0812">Transmembrane</keyword>
<keyword evidence="3" id="KW-1185">Reference proteome</keyword>
<dbReference type="InterPro" id="IPR007395">
    <property type="entry name" value="Zn_peptidase_2"/>
</dbReference>
<accession>A0ABY1PCA6</accession>
<feature type="transmembrane region" description="Helical" evidence="1">
    <location>
        <begin position="145"/>
        <end position="169"/>
    </location>
</feature>
<evidence type="ECO:0000313" key="2">
    <source>
        <dbReference type="EMBL" id="SMP31247.1"/>
    </source>
</evidence>
<reference evidence="2 3" key="1">
    <citation type="submission" date="2017-05" db="EMBL/GenBank/DDBJ databases">
        <authorList>
            <person name="Varghese N."/>
            <person name="Submissions S."/>
        </authorList>
    </citation>
    <scope>NUCLEOTIDE SEQUENCE [LARGE SCALE GENOMIC DNA]</scope>
    <source>
        <strain evidence="2 3">DSM 28214</strain>
    </source>
</reference>
<comment type="caution">
    <text evidence="2">The sequence shown here is derived from an EMBL/GenBank/DDBJ whole genome shotgun (WGS) entry which is preliminary data.</text>
</comment>
<keyword evidence="1" id="KW-1133">Transmembrane helix</keyword>
<gene>
    <name evidence="2" type="ORF">SAMN06264346_11386</name>
</gene>
<organism evidence="2 3">
    <name type="scientific">Chryseobacterium profundimaris</name>
    <dbReference type="NCBI Taxonomy" id="1387275"/>
    <lineage>
        <taxon>Bacteria</taxon>
        <taxon>Pseudomonadati</taxon>
        <taxon>Bacteroidota</taxon>
        <taxon>Flavobacteriia</taxon>
        <taxon>Flavobacteriales</taxon>
        <taxon>Weeksellaceae</taxon>
        <taxon>Chryseobacterium group</taxon>
        <taxon>Chryseobacterium</taxon>
    </lineage>
</organism>
<sequence>MSKYNQLNDKLWHTFYIISGENIYKVTKMMGYYIIIGISMLASWWVSYRLKSKFEYYSKVRLRNGLSGKEVAEKMLRDNGINDVQVISVPGQLTDHYNPENKTVNLSEAVYMQRNAAAAAVAAHECGHAVQHKVGYSMLQLRSKLVPVVQISSNIMQFVLIAGIMVMVATRSIENPSGNRLVLAIGVIMFAATTLFAFITLPVEYDASNRAMKWLRDTGTVTAEEYVGVKDSLKWAARTYLVAAIGSLAQLLYWGSLLLGGRRD</sequence>
<protein>
    <recommendedName>
        <fullName evidence="4">Zinc metallopeptidase</fullName>
    </recommendedName>
</protein>